<accession>A0A843XR46</accession>
<evidence type="ECO:0000313" key="1">
    <source>
        <dbReference type="EMBL" id="MQM22438.1"/>
    </source>
</evidence>
<comment type="caution">
    <text evidence="1">The sequence shown here is derived from an EMBL/GenBank/DDBJ whole genome shotgun (WGS) entry which is preliminary data.</text>
</comment>
<evidence type="ECO:0000313" key="2">
    <source>
        <dbReference type="Proteomes" id="UP000652761"/>
    </source>
</evidence>
<gene>
    <name evidence="1" type="ORF">Taro_055490</name>
</gene>
<sequence>MFQLEEKFKIWLLLVSALLVIAHAYGGIGLCRSLSLPPLRRSVPLPHLKGSLPLPPRRSICTILGEGHWSSRAD</sequence>
<keyword evidence="2" id="KW-1185">Reference proteome</keyword>
<dbReference type="Proteomes" id="UP000652761">
    <property type="component" value="Unassembled WGS sequence"/>
</dbReference>
<dbReference type="EMBL" id="NMUH01012908">
    <property type="protein sequence ID" value="MQM22438.1"/>
    <property type="molecule type" value="Genomic_DNA"/>
</dbReference>
<protein>
    <submittedName>
        <fullName evidence="1">Uncharacterized protein</fullName>
    </submittedName>
</protein>
<name>A0A843XR46_COLES</name>
<organism evidence="1 2">
    <name type="scientific">Colocasia esculenta</name>
    <name type="common">Wild taro</name>
    <name type="synonym">Arum esculentum</name>
    <dbReference type="NCBI Taxonomy" id="4460"/>
    <lineage>
        <taxon>Eukaryota</taxon>
        <taxon>Viridiplantae</taxon>
        <taxon>Streptophyta</taxon>
        <taxon>Embryophyta</taxon>
        <taxon>Tracheophyta</taxon>
        <taxon>Spermatophyta</taxon>
        <taxon>Magnoliopsida</taxon>
        <taxon>Liliopsida</taxon>
        <taxon>Araceae</taxon>
        <taxon>Aroideae</taxon>
        <taxon>Colocasieae</taxon>
        <taxon>Colocasia</taxon>
    </lineage>
</organism>
<proteinExistence type="predicted"/>
<dbReference type="AlphaFoldDB" id="A0A843XR46"/>
<reference evidence="1" key="1">
    <citation type="submission" date="2017-07" db="EMBL/GenBank/DDBJ databases">
        <title>Taro Niue Genome Assembly and Annotation.</title>
        <authorList>
            <person name="Atibalentja N."/>
            <person name="Keating K."/>
            <person name="Fields C.J."/>
        </authorList>
    </citation>
    <scope>NUCLEOTIDE SEQUENCE</scope>
    <source>
        <strain evidence="1">Niue_2</strain>
        <tissue evidence="1">Leaf</tissue>
    </source>
</reference>